<keyword evidence="3" id="KW-1185">Reference proteome</keyword>
<dbReference type="EMBL" id="CP033151">
    <property type="protein sequence ID" value="AYO43536.1"/>
    <property type="molecule type" value="Genomic_DNA"/>
</dbReference>
<dbReference type="InterPro" id="IPR043141">
    <property type="entry name" value="Ribosomal_uL10-like_sf"/>
</dbReference>
<evidence type="ECO:0000313" key="3">
    <source>
        <dbReference type="Proteomes" id="UP000269793"/>
    </source>
</evidence>
<organism evidence="2 3">
    <name type="scientific">Malassezia restricta (strain ATCC 96810 / NBRC 103918 / CBS 7877)</name>
    <name type="common">Seborrheic dermatitis infection agent</name>
    <dbReference type="NCBI Taxonomy" id="425264"/>
    <lineage>
        <taxon>Eukaryota</taxon>
        <taxon>Fungi</taxon>
        <taxon>Dikarya</taxon>
        <taxon>Basidiomycota</taxon>
        <taxon>Ustilaginomycotina</taxon>
        <taxon>Malasseziomycetes</taxon>
        <taxon>Malasseziales</taxon>
        <taxon>Malasseziaceae</taxon>
        <taxon>Malassezia</taxon>
    </lineage>
</organism>
<gene>
    <name evidence="2" type="ORF">DNF11_2586</name>
</gene>
<dbReference type="PANTHER" id="PTHR11560">
    <property type="entry name" value="39S RIBOSOMAL PROTEIN L10, MITOCHONDRIAL"/>
    <property type="match status" value="1"/>
</dbReference>
<sequence>MVWTQRVRDALVRTYATTTKIPKHFAYQDKRKGFSERKTFLFNKYQRMMRENELVVLFHAENLNVKLLSEIRRQVSHIKVPDADLARLEALNHGAPWTWPASAFTMARTGLLRPVCRRDTAESIQALEPYLHGQMAMLTCPVLSPEYVGKVLRAIERPVTAAANDVDPKSEKKAPLLRPLVAVAERARVIDAKSLPAFTQLPNLATLRAQLVGLLSSPGTQLAGVLSQAGGGELAATLEARRRDLEA</sequence>
<comment type="similarity">
    <text evidence="1">Belongs to the universal ribosomal protein uL10 family.</text>
</comment>
<accession>A0A3G2S6S7</accession>
<dbReference type="InterPro" id="IPR047865">
    <property type="entry name" value="Ribosomal_uL10_bac_type"/>
</dbReference>
<proteinExistence type="inferred from homology"/>
<dbReference type="OrthoDB" id="360689at2759"/>
<name>A0A3G2S6S7_MALR7</name>
<dbReference type="VEuPathDB" id="FungiDB:DNF11_2586"/>
<evidence type="ECO:0000256" key="1">
    <source>
        <dbReference type="ARBA" id="ARBA00008889"/>
    </source>
</evidence>
<evidence type="ECO:0000313" key="2">
    <source>
        <dbReference type="EMBL" id="AYO43536.1"/>
    </source>
</evidence>
<dbReference type="AlphaFoldDB" id="A0A3G2S6S7"/>
<dbReference type="GO" id="GO:0005840">
    <property type="term" value="C:ribosome"/>
    <property type="evidence" value="ECO:0007669"/>
    <property type="project" value="UniProtKB-KW"/>
</dbReference>
<dbReference type="Proteomes" id="UP000269793">
    <property type="component" value="Chromosome IV"/>
</dbReference>
<dbReference type="SUPFAM" id="SSF160369">
    <property type="entry name" value="Ribosomal protein L10-like"/>
    <property type="match status" value="1"/>
</dbReference>
<keyword evidence="2" id="KW-0689">Ribosomal protein</keyword>
<reference evidence="2 3" key="1">
    <citation type="submission" date="2018-10" db="EMBL/GenBank/DDBJ databases">
        <title>Complete genome sequence of Malassezia restricta CBS 7877.</title>
        <authorList>
            <person name="Morand S.C."/>
            <person name="Bertignac M."/>
            <person name="Iltis A."/>
            <person name="Kolder I."/>
            <person name="Pirovano W."/>
            <person name="Jourdain R."/>
            <person name="Clavaud C."/>
        </authorList>
    </citation>
    <scope>NUCLEOTIDE SEQUENCE [LARGE SCALE GENOMIC DNA]</scope>
    <source>
        <strain evidence="2 3">CBS 7877</strain>
    </source>
</reference>
<dbReference type="STRING" id="425264.A0A3G2S6S7"/>
<protein>
    <submittedName>
        <fullName evidence="2">50S ribosomal protein L10</fullName>
    </submittedName>
</protein>
<keyword evidence="2" id="KW-0687">Ribonucleoprotein</keyword>
<dbReference type="Gene3D" id="3.30.70.1730">
    <property type="match status" value="1"/>
</dbReference>